<evidence type="ECO:0000313" key="2">
    <source>
        <dbReference type="Proteomes" id="UP001152607"/>
    </source>
</evidence>
<evidence type="ECO:0000313" key="1">
    <source>
        <dbReference type="EMBL" id="CAI6337643.1"/>
    </source>
</evidence>
<accession>A0A9W4UJ96</accession>
<sequence length="125" mass="13878">MLSPHLLLSPSLHILIYPTISTVKIIYSYPHPVTLPNIPSETNSTHPHIHARHHNTSKAGHHAYIHRQSSMFTRFYNVAVHKSRQVGSPPFPLELSPCVYWAVIGRVSLGGDGRSAGTGTFPLLR</sequence>
<proteinExistence type="predicted"/>
<gene>
    <name evidence="1" type="ORF">PDIGIT_LOCUS10757</name>
</gene>
<dbReference type="AlphaFoldDB" id="A0A9W4UJ96"/>
<reference evidence="1" key="1">
    <citation type="submission" date="2023-01" db="EMBL/GenBank/DDBJ databases">
        <authorList>
            <person name="Van Ghelder C."/>
            <person name="Rancurel C."/>
        </authorList>
    </citation>
    <scope>NUCLEOTIDE SEQUENCE</scope>
    <source>
        <strain evidence="1">CNCM I-4278</strain>
    </source>
</reference>
<protein>
    <submittedName>
        <fullName evidence="1">Uncharacterized protein</fullName>
    </submittedName>
</protein>
<dbReference type="Proteomes" id="UP001152607">
    <property type="component" value="Unassembled WGS sequence"/>
</dbReference>
<name>A0A9W4UJ96_9PLEO</name>
<organism evidence="1 2">
    <name type="scientific">Periconia digitata</name>
    <dbReference type="NCBI Taxonomy" id="1303443"/>
    <lineage>
        <taxon>Eukaryota</taxon>
        <taxon>Fungi</taxon>
        <taxon>Dikarya</taxon>
        <taxon>Ascomycota</taxon>
        <taxon>Pezizomycotina</taxon>
        <taxon>Dothideomycetes</taxon>
        <taxon>Pleosporomycetidae</taxon>
        <taxon>Pleosporales</taxon>
        <taxon>Massarineae</taxon>
        <taxon>Periconiaceae</taxon>
        <taxon>Periconia</taxon>
    </lineage>
</organism>
<comment type="caution">
    <text evidence="1">The sequence shown here is derived from an EMBL/GenBank/DDBJ whole genome shotgun (WGS) entry which is preliminary data.</text>
</comment>
<dbReference type="EMBL" id="CAOQHR010000007">
    <property type="protein sequence ID" value="CAI6337643.1"/>
    <property type="molecule type" value="Genomic_DNA"/>
</dbReference>
<keyword evidence="2" id="KW-1185">Reference proteome</keyword>